<dbReference type="KEGG" id="acan:ACA1_157240"/>
<evidence type="ECO:0000256" key="1">
    <source>
        <dbReference type="SAM" id="SignalP"/>
    </source>
</evidence>
<accession>L8H9T4</accession>
<feature type="signal peptide" evidence="1">
    <location>
        <begin position="1"/>
        <end position="26"/>
    </location>
</feature>
<dbReference type="AlphaFoldDB" id="L8H9T4"/>
<dbReference type="EMBL" id="KB007890">
    <property type="protein sequence ID" value="ELR22002.1"/>
    <property type="molecule type" value="Genomic_DNA"/>
</dbReference>
<keyword evidence="1" id="KW-0732">Signal</keyword>
<gene>
    <name evidence="2" type="ORF">ACA1_157240</name>
</gene>
<dbReference type="VEuPathDB" id="AmoebaDB:ACA1_157240"/>
<evidence type="ECO:0000313" key="3">
    <source>
        <dbReference type="Proteomes" id="UP000011083"/>
    </source>
</evidence>
<sequence>MVTLSGWFPAHALLVLLAVAVLAAHATPRERELQDDGLALTPFGYWPAACVHAAPNGAHVETTAKGLVRIVHPDGSEHHHQPCASRYSPSRLQELKQHAQAKRGQGNGWQVYTLQQFSNNVTSLLGQWPVPPAPENFDQQTVFLFTGMQNINWIPPQPHPGTPFDIIQPVLQYGPSAAGGWDYWAIASWYVTLTDDVVYSDIQTVQSGDVIFGNMTKVGADAWYINTVDVTSQINSAITVSRPILATQPWIYVTLEAYGIYDCSLLPTGTVPFTKLQLTVERELTTPKWETGNQNPFCTTTIKVTDPSTVVIGFQ</sequence>
<dbReference type="RefSeq" id="XP_004348460.1">
    <property type="nucleotide sequence ID" value="XM_004348410.1"/>
</dbReference>
<reference evidence="2 3" key="1">
    <citation type="journal article" date="2013" name="Genome Biol.">
        <title>Genome of Acanthamoeba castellanii highlights extensive lateral gene transfer and early evolution of tyrosine kinase signaling.</title>
        <authorList>
            <person name="Clarke M."/>
            <person name="Lohan A.J."/>
            <person name="Liu B."/>
            <person name="Lagkouvardos I."/>
            <person name="Roy S."/>
            <person name="Zafar N."/>
            <person name="Bertelli C."/>
            <person name="Schilde C."/>
            <person name="Kianianmomeni A."/>
            <person name="Burglin T.R."/>
            <person name="Frech C."/>
            <person name="Turcotte B."/>
            <person name="Kopec K.O."/>
            <person name="Synnott J.M."/>
            <person name="Choo C."/>
            <person name="Paponov I."/>
            <person name="Finkler A."/>
            <person name="Soon Heng Tan C."/>
            <person name="Hutchins A.P."/>
            <person name="Weinmeier T."/>
            <person name="Rattei T."/>
            <person name="Chu J.S."/>
            <person name="Gimenez G."/>
            <person name="Irimia M."/>
            <person name="Rigden D.J."/>
            <person name="Fitzpatrick D.A."/>
            <person name="Lorenzo-Morales J."/>
            <person name="Bateman A."/>
            <person name="Chiu C.H."/>
            <person name="Tang P."/>
            <person name="Hegemann P."/>
            <person name="Fromm H."/>
            <person name="Raoult D."/>
            <person name="Greub G."/>
            <person name="Miranda-Saavedra D."/>
            <person name="Chen N."/>
            <person name="Nash P."/>
            <person name="Ginger M.L."/>
            <person name="Horn M."/>
            <person name="Schaap P."/>
            <person name="Caler L."/>
            <person name="Loftus B."/>
        </authorList>
    </citation>
    <scope>NUCLEOTIDE SEQUENCE [LARGE SCALE GENOMIC DNA]</scope>
    <source>
        <strain evidence="2 3">Neff</strain>
    </source>
</reference>
<evidence type="ECO:0000313" key="2">
    <source>
        <dbReference type="EMBL" id="ELR22002.1"/>
    </source>
</evidence>
<dbReference type="OMA" id="WIESANY"/>
<feature type="chain" id="PRO_5003990543" evidence="1">
    <location>
        <begin position="27"/>
        <end position="315"/>
    </location>
</feature>
<organism evidence="2 3">
    <name type="scientific">Acanthamoeba castellanii (strain ATCC 30010 / Neff)</name>
    <dbReference type="NCBI Taxonomy" id="1257118"/>
    <lineage>
        <taxon>Eukaryota</taxon>
        <taxon>Amoebozoa</taxon>
        <taxon>Discosea</taxon>
        <taxon>Longamoebia</taxon>
        <taxon>Centramoebida</taxon>
        <taxon>Acanthamoebidae</taxon>
        <taxon>Acanthamoeba</taxon>
    </lineage>
</organism>
<protein>
    <submittedName>
        <fullName evidence="2">Uncharacterized protein</fullName>
    </submittedName>
</protein>
<dbReference type="OrthoDB" id="3256306at2759"/>
<dbReference type="GeneID" id="14922922"/>
<dbReference type="Proteomes" id="UP000011083">
    <property type="component" value="Unassembled WGS sequence"/>
</dbReference>
<name>L8H9T4_ACACF</name>
<proteinExistence type="predicted"/>
<keyword evidence="3" id="KW-1185">Reference proteome</keyword>